<gene>
    <name evidence="1" type="ORF">LCMAC201_02890</name>
</gene>
<evidence type="ECO:0000313" key="1">
    <source>
        <dbReference type="EMBL" id="QBK87379.1"/>
    </source>
</evidence>
<dbReference type="EMBL" id="MK500350">
    <property type="protein sequence ID" value="QBK87379.1"/>
    <property type="molecule type" value="Genomic_DNA"/>
</dbReference>
<reference evidence="1" key="1">
    <citation type="journal article" date="2019" name="MBio">
        <title>Virus Genomes from Deep Sea Sediments Expand the Ocean Megavirome and Support Independent Origins of Viral Gigantism.</title>
        <authorList>
            <person name="Backstrom D."/>
            <person name="Yutin N."/>
            <person name="Jorgensen S.L."/>
            <person name="Dharamshi J."/>
            <person name="Homa F."/>
            <person name="Zaremba-Niedwiedzka K."/>
            <person name="Spang A."/>
            <person name="Wolf Y.I."/>
            <person name="Koonin E.V."/>
            <person name="Ettema T.J."/>
        </authorList>
    </citation>
    <scope>NUCLEOTIDE SEQUENCE</scope>
</reference>
<organism evidence="1">
    <name type="scientific">Marseillevirus LCMAC201</name>
    <dbReference type="NCBI Taxonomy" id="2506605"/>
    <lineage>
        <taxon>Viruses</taxon>
        <taxon>Varidnaviria</taxon>
        <taxon>Bamfordvirae</taxon>
        <taxon>Nucleocytoviricota</taxon>
        <taxon>Megaviricetes</taxon>
        <taxon>Pimascovirales</taxon>
        <taxon>Pimascovirales incertae sedis</taxon>
        <taxon>Marseilleviridae</taxon>
    </lineage>
</organism>
<protein>
    <submittedName>
        <fullName evidence="1">Uncharacterized protein</fullName>
    </submittedName>
</protein>
<proteinExistence type="predicted"/>
<accession>A0A481YW84</accession>
<sequence>MLENLAETIYKANPDEDPGIKSKIYCSTQEIPDFAEDILDEICRTYIDVQTMIEPILSC</sequence>
<name>A0A481YW84_9VIRU</name>